<dbReference type="Gene3D" id="3.30.420.130">
    <property type="entry name" value="Dinitrogenase iron-molybdenum cofactor biosynthesis domain"/>
    <property type="match status" value="1"/>
</dbReference>
<dbReference type="AlphaFoldDB" id="A0A974GXU9"/>
<accession>A0A974GXU9</accession>
<reference evidence="2" key="1">
    <citation type="submission" date="2020-07" db="EMBL/GenBank/DDBJ databases">
        <title>Genomic analysis of a strain of Sedimentibacter Hydroxybenzoicus DSM7310.</title>
        <authorList>
            <person name="Ma S."/>
        </authorList>
    </citation>
    <scope>NUCLEOTIDE SEQUENCE</scope>
    <source>
        <strain evidence="2">DSM 7310</strain>
    </source>
</reference>
<evidence type="ECO:0000313" key="3">
    <source>
        <dbReference type="Proteomes" id="UP000611629"/>
    </source>
</evidence>
<sequence>MKIALPAGEKNMNSDVYESYGRSPYIFMYNSVTKESEFLDNSAVLNQGAAGIRVSQVVADNGVKVLIAPRCGENAQKILNNAEVLIYQSVPGTLQHNINEYFSDNLKLLNDFHPGFHGK</sequence>
<gene>
    <name evidence="2" type="ORF">HZF24_17775</name>
</gene>
<dbReference type="SUPFAM" id="SSF53146">
    <property type="entry name" value="Nitrogenase accessory factor-like"/>
    <property type="match status" value="1"/>
</dbReference>
<feature type="domain" description="Dinitrogenase iron-molybdenum cofactor biosynthesis" evidence="1">
    <location>
        <begin position="13"/>
        <end position="102"/>
    </location>
</feature>
<dbReference type="Proteomes" id="UP000611629">
    <property type="component" value="Unassembled WGS sequence"/>
</dbReference>
<organism evidence="2 3">
    <name type="scientific">Sedimentibacter hydroxybenzoicus DSM 7310</name>
    <dbReference type="NCBI Taxonomy" id="1123245"/>
    <lineage>
        <taxon>Bacteria</taxon>
        <taxon>Bacillati</taxon>
        <taxon>Bacillota</taxon>
        <taxon>Tissierellia</taxon>
        <taxon>Sedimentibacter</taxon>
    </lineage>
</organism>
<evidence type="ECO:0000313" key="2">
    <source>
        <dbReference type="EMBL" id="NYB75999.1"/>
    </source>
</evidence>
<dbReference type="InterPro" id="IPR003731">
    <property type="entry name" value="Di-Nase_FeMo-co_biosynth"/>
</dbReference>
<dbReference type="PANTHER" id="PTHR42983:SF1">
    <property type="entry name" value="IRON-MOLYBDENUM PROTEIN"/>
    <property type="match status" value="1"/>
</dbReference>
<evidence type="ECO:0000259" key="1">
    <source>
        <dbReference type="Pfam" id="PF02579"/>
    </source>
</evidence>
<protein>
    <submittedName>
        <fullName evidence="2">NifB/NifX family molybdenum-iron cluster-binding protein</fullName>
    </submittedName>
</protein>
<proteinExistence type="predicted"/>
<dbReference type="PANTHER" id="PTHR42983">
    <property type="entry name" value="DINITROGENASE IRON-MOLYBDENUM COFACTOR PROTEIN-RELATED"/>
    <property type="match status" value="1"/>
</dbReference>
<dbReference type="Pfam" id="PF02579">
    <property type="entry name" value="Nitro_FeMo-Co"/>
    <property type="match status" value="1"/>
</dbReference>
<dbReference type="InterPro" id="IPR036105">
    <property type="entry name" value="DiNase_FeMo-co_biosyn_sf"/>
</dbReference>
<dbReference type="EMBL" id="JACBNQ010000036">
    <property type="protein sequence ID" value="NYB75999.1"/>
    <property type="molecule type" value="Genomic_DNA"/>
</dbReference>
<dbReference type="RefSeq" id="WP_179239718.1">
    <property type="nucleotide sequence ID" value="NZ_JACBNQ010000036.1"/>
</dbReference>
<comment type="caution">
    <text evidence="2">The sequence shown here is derived from an EMBL/GenBank/DDBJ whole genome shotgun (WGS) entry which is preliminary data.</text>
</comment>
<name>A0A974GXU9_SEDHY</name>
<keyword evidence="3" id="KW-1185">Reference proteome</keyword>